<evidence type="ECO:0000256" key="1">
    <source>
        <dbReference type="ARBA" id="ARBA00004651"/>
    </source>
</evidence>
<gene>
    <name evidence="7" type="primary">lptG</name>
    <name evidence="7" type="ORF">ACFPN5_21250</name>
</gene>
<evidence type="ECO:0000256" key="3">
    <source>
        <dbReference type="ARBA" id="ARBA00022692"/>
    </source>
</evidence>
<dbReference type="RefSeq" id="WP_379785834.1">
    <property type="nucleotide sequence ID" value="NZ_JBHSMU010000016.1"/>
</dbReference>
<evidence type="ECO:0000256" key="2">
    <source>
        <dbReference type="ARBA" id="ARBA00022475"/>
    </source>
</evidence>
<organism evidence="7 8">
    <name type="scientific">Massilia niabensis</name>
    <dbReference type="NCBI Taxonomy" id="544910"/>
    <lineage>
        <taxon>Bacteria</taxon>
        <taxon>Pseudomonadati</taxon>
        <taxon>Pseudomonadota</taxon>
        <taxon>Betaproteobacteria</taxon>
        <taxon>Burkholderiales</taxon>
        <taxon>Oxalobacteraceae</taxon>
        <taxon>Telluria group</taxon>
        <taxon>Massilia</taxon>
    </lineage>
</organism>
<evidence type="ECO:0000313" key="8">
    <source>
        <dbReference type="Proteomes" id="UP001596050"/>
    </source>
</evidence>
<evidence type="ECO:0000256" key="5">
    <source>
        <dbReference type="ARBA" id="ARBA00023136"/>
    </source>
</evidence>
<comment type="caution">
    <text evidence="7">The sequence shown here is derived from an EMBL/GenBank/DDBJ whole genome shotgun (WGS) entry which is preliminary data.</text>
</comment>
<evidence type="ECO:0000256" key="6">
    <source>
        <dbReference type="SAM" id="Phobius"/>
    </source>
</evidence>
<feature type="transmembrane region" description="Helical" evidence="6">
    <location>
        <begin position="345"/>
        <end position="366"/>
    </location>
</feature>
<dbReference type="InterPro" id="IPR005495">
    <property type="entry name" value="LptG/LptF_permease"/>
</dbReference>
<sequence>MKVLQRYFAINIAQAVLFVLVAFLGLIAFMDLTRELPQVGRGNYMFHHALLYVALMLPGHVYEVMPVAALIGTIYALAQFAQTSEFTIMRASSMTTRMAGWMLFKIGIVFVVITFIFGELITPRTAPLAEKVRLSAKGATLASEFRSGMWTKDNVHAEASNGVRGPIVGSRFFNARTIRPDGSLVDVRLYEFDTALRMRALITAKSASFSGNGTWRLLDVTETLFTNSRVLPAPGTPLPKGQSIQSTYGQETSAVATRQVASMNLVSEITPKILQVSRRDPERMSANELAVYSRHLVENRQESERFKIAFWKKIIDPLSIFVLMALALPFAYLHTRSGGVSLKIFVGIMIGVGFILINSLFAHLGLLSTWPAFFTAVAPSLLFLLLAILALRWVERH</sequence>
<keyword evidence="3 6" id="KW-0812">Transmembrane</keyword>
<keyword evidence="8" id="KW-1185">Reference proteome</keyword>
<dbReference type="EMBL" id="JBHSMU010000016">
    <property type="protein sequence ID" value="MFC5462339.1"/>
    <property type="molecule type" value="Genomic_DNA"/>
</dbReference>
<keyword evidence="5 6" id="KW-0472">Membrane</keyword>
<dbReference type="PANTHER" id="PTHR33529:SF2">
    <property type="entry name" value="LIPOPOLYSACCHARIDE EXPORT SYSTEM PERMEASE PROTEIN LPTG"/>
    <property type="match status" value="1"/>
</dbReference>
<name>A0ABW0L9F8_9BURK</name>
<dbReference type="Pfam" id="PF03739">
    <property type="entry name" value="LptF_LptG"/>
    <property type="match status" value="1"/>
</dbReference>
<keyword evidence="4 6" id="KW-1133">Transmembrane helix</keyword>
<comment type="subcellular location">
    <subcellularLocation>
        <location evidence="1">Cell membrane</location>
        <topology evidence="1">Multi-pass membrane protein</topology>
    </subcellularLocation>
</comment>
<protein>
    <submittedName>
        <fullName evidence="7">LPS export ABC transporter permease LptG</fullName>
    </submittedName>
</protein>
<evidence type="ECO:0000256" key="4">
    <source>
        <dbReference type="ARBA" id="ARBA00022989"/>
    </source>
</evidence>
<proteinExistence type="predicted"/>
<feature type="transmembrane region" description="Helical" evidence="6">
    <location>
        <begin position="372"/>
        <end position="394"/>
    </location>
</feature>
<feature type="transmembrane region" description="Helical" evidence="6">
    <location>
        <begin position="49"/>
        <end position="78"/>
    </location>
</feature>
<feature type="transmembrane region" description="Helical" evidence="6">
    <location>
        <begin position="314"/>
        <end position="333"/>
    </location>
</feature>
<dbReference type="Proteomes" id="UP001596050">
    <property type="component" value="Unassembled WGS sequence"/>
</dbReference>
<accession>A0ABW0L9F8</accession>
<evidence type="ECO:0000313" key="7">
    <source>
        <dbReference type="EMBL" id="MFC5462339.1"/>
    </source>
</evidence>
<dbReference type="PANTHER" id="PTHR33529">
    <property type="entry name" value="SLR0882 PROTEIN-RELATED"/>
    <property type="match status" value="1"/>
</dbReference>
<feature type="transmembrane region" description="Helical" evidence="6">
    <location>
        <begin position="99"/>
        <end position="118"/>
    </location>
</feature>
<keyword evidence="2" id="KW-1003">Cell membrane</keyword>
<reference evidence="8" key="1">
    <citation type="journal article" date="2019" name="Int. J. Syst. Evol. Microbiol.">
        <title>The Global Catalogue of Microorganisms (GCM) 10K type strain sequencing project: providing services to taxonomists for standard genome sequencing and annotation.</title>
        <authorList>
            <consortium name="The Broad Institute Genomics Platform"/>
            <consortium name="The Broad Institute Genome Sequencing Center for Infectious Disease"/>
            <person name="Wu L."/>
            <person name="Ma J."/>
        </authorList>
    </citation>
    <scope>NUCLEOTIDE SEQUENCE [LARGE SCALE GENOMIC DNA]</scope>
    <source>
        <strain evidence="8">KACC 12649</strain>
    </source>
</reference>
<feature type="transmembrane region" description="Helical" evidence="6">
    <location>
        <begin position="7"/>
        <end position="29"/>
    </location>
</feature>